<evidence type="ECO:0000313" key="3">
    <source>
        <dbReference type="EMBL" id="BCI55288.1"/>
    </source>
</evidence>
<organism evidence="3 4">
    <name type="scientific">Mycolicibacterium litorale</name>
    <dbReference type="NCBI Taxonomy" id="758802"/>
    <lineage>
        <taxon>Bacteria</taxon>
        <taxon>Bacillati</taxon>
        <taxon>Actinomycetota</taxon>
        <taxon>Actinomycetes</taxon>
        <taxon>Mycobacteriales</taxon>
        <taxon>Mycobacteriaceae</taxon>
        <taxon>Mycolicibacterium</taxon>
    </lineage>
</organism>
<evidence type="ECO:0000313" key="4">
    <source>
        <dbReference type="Proteomes" id="UP000515734"/>
    </source>
</evidence>
<dbReference type="Pfam" id="PF08237">
    <property type="entry name" value="PE-PPE"/>
    <property type="match status" value="1"/>
</dbReference>
<name>A0A6S6PH30_9MYCO</name>
<dbReference type="InterPro" id="IPR013228">
    <property type="entry name" value="PE-PPE_C"/>
</dbReference>
<proteinExistence type="predicted"/>
<sequence length="645" mass="66246">MGGVAATSAAMTMGLTAPSAGALPLIEARAVTADVENLALTDALNLGPLLEALGVDLGSINGPIEALELAGINLVTTGPPFGLAALFGLNLGYVPAFPPFIVDEVTGTNTVVNGAALTAILGPLLTQLLGPTGGALAPLLGGLLNGARVPIVIGFGLGSLATGIAYPQIAEYFTETDPSPRTILPLILLRNPGRADGGIVARAFPLLDPFLQLFGYDSVVTPEVEGQGLFPLTPSSFTPIKIDATVEYDTLSDFPAWPNPFSLVNSAAAFAFPTYILRGADFAAVGEQLPGIGELLEGLTEDNALNIFLTVPVDSLPVLEPFRYPTDIANFFTGGVFGFTNPFADAIEPALKILTNLGYTNVTQDMSDPLNPYPRDFTGNFGDGSLVNGEPGGVPFFTLPENVDWGEVPGDVVEAFFAGVQDAFFYGGIPGVRGPLGGVANPIAVLADLLGLPSGLGGLADRIPGLGDALADLQETIGDVLDGLDLPDLPGSVTVPNPLNADEETGANLLSATAESDAAQRNASLTEAPAAPQDDTADGAADQPVDDSEPVVVAEDGNDTAGTAGPQLRGGQFGKALREAGERVEDSINEAGKRINDAVVGTQKTLTKVFTPKKPTVKRDEAPQNSQNDNTDGAQDNGADNDEAA</sequence>
<evidence type="ECO:0000256" key="1">
    <source>
        <dbReference type="SAM" id="MobiDB-lite"/>
    </source>
</evidence>
<feature type="domain" description="PE-PPE" evidence="2">
    <location>
        <begin position="151"/>
        <end position="359"/>
    </location>
</feature>
<feature type="region of interest" description="Disordered" evidence="1">
    <location>
        <begin position="514"/>
        <end position="547"/>
    </location>
</feature>
<feature type="region of interest" description="Disordered" evidence="1">
    <location>
        <begin position="606"/>
        <end position="645"/>
    </location>
</feature>
<feature type="compositionally biased region" description="Polar residues" evidence="1">
    <location>
        <begin position="623"/>
        <end position="634"/>
    </location>
</feature>
<dbReference type="Proteomes" id="UP000515734">
    <property type="component" value="Chromosome"/>
</dbReference>
<dbReference type="EMBL" id="AP023287">
    <property type="protein sequence ID" value="BCI55288.1"/>
    <property type="molecule type" value="Genomic_DNA"/>
</dbReference>
<accession>A0A6S6PH30</accession>
<dbReference type="AlphaFoldDB" id="A0A6S6PH30"/>
<feature type="compositionally biased region" description="Polar residues" evidence="1">
    <location>
        <begin position="514"/>
        <end position="525"/>
    </location>
</feature>
<gene>
    <name evidence="3" type="ORF">NIIDNTM18_45660</name>
</gene>
<evidence type="ECO:0000259" key="2">
    <source>
        <dbReference type="Pfam" id="PF08237"/>
    </source>
</evidence>
<reference evidence="3 4" key="1">
    <citation type="submission" date="2020-07" db="EMBL/GenBank/DDBJ databases">
        <title>Complete genome sequence of Mycolicibacterium litorale like strain isolated from cardiac implantable electronic device infection.</title>
        <authorList>
            <person name="Fukano H."/>
            <person name="Miyama H."/>
            <person name="Hoshino Y."/>
        </authorList>
    </citation>
    <scope>NUCLEOTIDE SEQUENCE [LARGE SCALE GENOMIC DNA]</scope>
    <source>
        <strain evidence="3 4">NIIDNTM18</strain>
    </source>
</reference>
<feature type="region of interest" description="Disordered" evidence="1">
    <location>
        <begin position="553"/>
        <end position="572"/>
    </location>
</feature>
<protein>
    <recommendedName>
        <fullName evidence="2">PE-PPE domain-containing protein</fullName>
    </recommendedName>
</protein>